<dbReference type="InterPro" id="IPR023213">
    <property type="entry name" value="CAT-like_dom_sf"/>
</dbReference>
<evidence type="ECO:0000256" key="9">
    <source>
        <dbReference type="ARBA" id="ARBA00022823"/>
    </source>
</evidence>
<dbReference type="EC" id="2.3.1.61" evidence="5 12"/>
<dbReference type="InterPro" id="IPR000089">
    <property type="entry name" value="Biotin_lipoyl"/>
</dbReference>
<evidence type="ECO:0000256" key="11">
    <source>
        <dbReference type="ARBA" id="ARBA00052761"/>
    </source>
</evidence>
<dbReference type="Pfam" id="PF00364">
    <property type="entry name" value="Biotin_lipoyl"/>
    <property type="match status" value="1"/>
</dbReference>
<dbReference type="InterPro" id="IPR001078">
    <property type="entry name" value="2-oxoacid_DH_actylTfrase"/>
</dbReference>
<dbReference type="Gene3D" id="4.10.320.10">
    <property type="entry name" value="E3-binding domain"/>
    <property type="match status" value="1"/>
</dbReference>
<dbReference type="GO" id="GO:0045252">
    <property type="term" value="C:oxoglutarate dehydrogenase complex"/>
    <property type="evidence" value="ECO:0007669"/>
    <property type="project" value="UniProtKB-UniRule"/>
</dbReference>
<evidence type="ECO:0000313" key="17">
    <source>
        <dbReference type="Proteomes" id="UP000077134"/>
    </source>
</evidence>
<evidence type="ECO:0000256" key="12">
    <source>
        <dbReference type="RuleBase" id="RU361138"/>
    </source>
</evidence>
<dbReference type="PROSITE" id="PS50968">
    <property type="entry name" value="BIOTINYL_LIPOYL"/>
    <property type="match status" value="1"/>
</dbReference>
<comment type="similarity">
    <text evidence="3 12">Belongs to the 2-oxoacid dehydrogenase family.</text>
</comment>
<comment type="cofactor">
    <cofactor evidence="12">
        <name>(R)-lipoate</name>
        <dbReference type="ChEBI" id="CHEBI:83088"/>
    </cofactor>
    <text evidence="12">Binds 1 lipoyl cofactor covalently.</text>
</comment>
<dbReference type="InterPro" id="IPR003016">
    <property type="entry name" value="2-oxoA_DH_lipoyl-BS"/>
</dbReference>
<keyword evidence="9 12" id="KW-0450">Lipoyl</keyword>
<dbReference type="SUPFAM" id="SSF52777">
    <property type="entry name" value="CoA-dependent acyltransferases"/>
    <property type="match status" value="1"/>
</dbReference>
<evidence type="ECO:0000256" key="13">
    <source>
        <dbReference type="SAM" id="MobiDB-lite"/>
    </source>
</evidence>
<dbReference type="InterPro" id="IPR036625">
    <property type="entry name" value="E3-bd_dom_sf"/>
</dbReference>
<dbReference type="InterPro" id="IPR011053">
    <property type="entry name" value="Single_hybrid_motif"/>
</dbReference>
<evidence type="ECO:0000256" key="5">
    <source>
        <dbReference type="ARBA" id="ARBA00012945"/>
    </source>
</evidence>
<evidence type="ECO:0000256" key="8">
    <source>
        <dbReference type="ARBA" id="ARBA00022679"/>
    </source>
</evidence>
<dbReference type="Proteomes" id="UP000077134">
    <property type="component" value="Unassembled WGS sequence"/>
</dbReference>
<evidence type="ECO:0000259" key="14">
    <source>
        <dbReference type="PROSITE" id="PS50968"/>
    </source>
</evidence>
<dbReference type="Pfam" id="PF00198">
    <property type="entry name" value="2-oxoacid_dh"/>
    <property type="match status" value="1"/>
</dbReference>
<feature type="region of interest" description="Disordered" evidence="13">
    <location>
        <begin position="146"/>
        <end position="198"/>
    </location>
</feature>
<dbReference type="RefSeq" id="WP_068654293.1">
    <property type="nucleotide sequence ID" value="NZ_CP017770.1"/>
</dbReference>
<comment type="caution">
    <text evidence="16">The sequence shown here is derived from an EMBL/GenBank/DDBJ whole genome shotgun (WGS) entry which is preliminary data.</text>
</comment>
<dbReference type="GO" id="GO:0033512">
    <property type="term" value="P:L-lysine catabolic process to acetyl-CoA via saccharopine"/>
    <property type="evidence" value="ECO:0007669"/>
    <property type="project" value="UniProtKB-UniRule"/>
</dbReference>
<evidence type="ECO:0000256" key="2">
    <source>
        <dbReference type="ARBA" id="ARBA00005145"/>
    </source>
</evidence>
<proteinExistence type="inferred from homology"/>
<evidence type="ECO:0000256" key="6">
    <source>
        <dbReference type="ARBA" id="ARBA00019511"/>
    </source>
</evidence>
<evidence type="ECO:0000313" key="16">
    <source>
        <dbReference type="EMBL" id="OAB77584.1"/>
    </source>
</evidence>
<evidence type="ECO:0000259" key="15">
    <source>
        <dbReference type="PROSITE" id="PS51826"/>
    </source>
</evidence>
<dbReference type="InterPro" id="IPR004167">
    <property type="entry name" value="PSBD"/>
</dbReference>
<keyword evidence="7 12" id="KW-0816">Tricarboxylic acid cycle</keyword>
<evidence type="ECO:0000256" key="4">
    <source>
        <dbReference type="ARBA" id="ARBA00011666"/>
    </source>
</evidence>
<dbReference type="EMBL" id="LSFN01000002">
    <property type="protein sequence ID" value="OAB77584.1"/>
    <property type="molecule type" value="Genomic_DNA"/>
</dbReference>
<feature type="compositionally biased region" description="Polar residues" evidence="13">
    <location>
        <begin position="168"/>
        <end position="186"/>
    </location>
</feature>
<dbReference type="PROSITE" id="PS51826">
    <property type="entry name" value="PSBD"/>
    <property type="match status" value="1"/>
</dbReference>
<evidence type="ECO:0000256" key="1">
    <source>
        <dbReference type="ARBA" id="ARBA00004052"/>
    </source>
</evidence>
<dbReference type="NCBIfam" id="NF004309">
    <property type="entry name" value="PRK05704.1"/>
    <property type="match status" value="1"/>
</dbReference>
<feature type="region of interest" description="Disordered" evidence="13">
    <location>
        <begin position="95"/>
        <end position="117"/>
    </location>
</feature>
<dbReference type="SUPFAM" id="SSF51230">
    <property type="entry name" value="Single hybrid motif"/>
    <property type="match status" value="1"/>
</dbReference>
<dbReference type="STRING" id="1763538.LPB68_07725"/>
<protein>
    <recommendedName>
        <fullName evidence="6 12">Dihydrolipoyllysine-residue succinyltransferase component of 2-oxoglutarate dehydrogenase complex</fullName>
        <ecNumber evidence="5 12">2.3.1.61</ecNumber>
    </recommendedName>
    <alternativeName>
        <fullName evidence="12">2-oxoglutarate dehydrogenase complex component E2</fullName>
    </alternativeName>
</protein>
<comment type="pathway">
    <text evidence="2 12">Amino-acid degradation; L-lysine degradation via saccharopine pathway; glutaryl-CoA from L-lysine: step 6/6.</text>
</comment>
<dbReference type="PANTHER" id="PTHR43416">
    <property type="entry name" value="DIHYDROLIPOYLLYSINE-RESIDUE SUCCINYLTRANSFERASE COMPONENT OF 2-OXOGLUTARATE DEHYDROGENASE COMPLEX, MITOCHONDRIAL-RELATED"/>
    <property type="match status" value="1"/>
</dbReference>
<dbReference type="CDD" id="cd06849">
    <property type="entry name" value="lipoyl_domain"/>
    <property type="match status" value="1"/>
</dbReference>
<dbReference type="NCBIfam" id="TIGR01347">
    <property type="entry name" value="sucB"/>
    <property type="match status" value="1"/>
</dbReference>
<dbReference type="AlphaFoldDB" id="A0A167GHM4"/>
<dbReference type="UniPathway" id="UPA00868">
    <property type="reaction ID" value="UER00840"/>
</dbReference>
<dbReference type="KEGG" id="pcx:LPB68_07725"/>
<dbReference type="InterPro" id="IPR050537">
    <property type="entry name" value="2-oxoacid_dehydrogenase"/>
</dbReference>
<dbReference type="GO" id="GO:0005829">
    <property type="term" value="C:cytosol"/>
    <property type="evidence" value="ECO:0007669"/>
    <property type="project" value="TreeGrafter"/>
</dbReference>
<dbReference type="PROSITE" id="PS00189">
    <property type="entry name" value="LIPOYL"/>
    <property type="match status" value="1"/>
</dbReference>
<evidence type="ECO:0000256" key="7">
    <source>
        <dbReference type="ARBA" id="ARBA00022532"/>
    </source>
</evidence>
<dbReference type="InterPro" id="IPR006255">
    <property type="entry name" value="SucB"/>
</dbReference>
<feature type="compositionally biased region" description="Basic and acidic residues" evidence="13">
    <location>
        <begin position="146"/>
        <end position="167"/>
    </location>
</feature>
<keyword evidence="10 12" id="KW-0012">Acyltransferase</keyword>
<dbReference type="OrthoDB" id="9805770at2"/>
<name>A0A167GHM4_9BACL</name>
<feature type="domain" description="Peripheral subunit-binding (PSBD)" evidence="15">
    <location>
        <begin position="128"/>
        <end position="165"/>
    </location>
</feature>
<comment type="catalytic activity">
    <reaction evidence="11 12">
        <text>N(6)-[(R)-dihydrolipoyl]-L-lysyl-[protein] + succinyl-CoA = N(6)-[(R)-S(8)-succinyldihydrolipoyl]-L-lysyl-[protein] + CoA</text>
        <dbReference type="Rhea" id="RHEA:15213"/>
        <dbReference type="Rhea" id="RHEA-COMP:10475"/>
        <dbReference type="Rhea" id="RHEA-COMP:20092"/>
        <dbReference type="ChEBI" id="CHEBI:57287"/>
        <dbReference type="ChEBI" id="CHEBI:57292"/>
        <dbReference type="ChEBI" id="CHEBI:83100"/>
        <dbReference type="ChEBI" id="CHEBI:83120"/>
        <dbReference type="EC" id="2.3.1.61"/>
    </reaction>
</comment>
<evidence type="ECO:0000256" key="3">
    <source>
        <dbReference type="ARBA" id="ARBA00007317"/>
    </source>
</evidence>
<dbReference type="GO" id="GO:0006099">
    <property type="term" value="P:tricarboxylic acid cycle"/>
    <property type="evidence" value="ECO:0007669"/>
    <property type="project" value="UniProtKB-UniRule"/>
</dbReference>
<comment type="subunit">
    <text evidence="4">Forms a 24-polypeptide structural core with octahedral symmetry. Part of the 2-oxoglutarate dehydrogenase (OGDH) complex composed of E1 (2-oxoglutarate dehydrogenase), E2 (dihydrolipoamide succinyltransferase) and E3 (dihydrolipoamide dehydrogenase); the complex contains multiple copies of the three enzymatic components (E1, E2 and E3).</text>
</comment>
<dbReference type="PANTHER" id="PTHR43416:SF5">
    <property type="entry name" value="DIHYDROLIPOYLLYSINE-RESIDUE SUCCINYLTRANSFERASE COMPONENT OF 2-OXOGLUTARATE DEHYDROGENASE COMPLEX, MITOCHONDRIAL"/>
    <property type="match status" value="1"/>
</dbReference>
<keyword evidence="8 12" id="KW-0808">Transferase</keyword>
<reference evidence="16 17" key="1">
    <citation type="submission" date="2016-02" db="EMBL/GenBank/DDBJ databases">
        <title>Paenibacillus sp. LPB0068, isolated from Crassostrea gigas.</title>
        <authorList>
            <person name="Shin S.-K."/>
            <person name="Yi H."/>
        </authorList>
    </citation>
    <scope>NUCLEOTIDE SEQUENCE [LARGE SCALE GENOMIC DNA]</scope>
    <source>
        <strain evidence="16 17">LPB0068</strain>
    </source>
</reference>
<keyword evidence="17" id="KW-1185">Reference proteome</keyword>
<accession>A0A167GHM4</accession>
<organism evidence="16 17">
    <name type="scientific">Paenibacillus crassostreae</name>
    <dbReference type="NCBI Taxonomy" id="1763538"/>
    <lineage>
        <taxon>Bacteria</taxon>
        <taxon>Bacillati</taxon>
        <taxon>Bacillota</taxon>
        <taxon>Bacilli</taxon>
        <taxon>Bacillales</taxon>
        <taxon>Paenibacillaceae</taxon>
        <taxon>Paenibacillus</taxon>
    </lineage>
</organism>
<dbReference type="Gene3D" id="3.30.559.10">
    <property type="entry name" value="Chloramphenicol acetyltransferase-like domain"/>
    <property type="match status" value="1"/>
</dbReference>
<dbReference type="SUPFAM" id="SSF47005">
    <property type="entry name" value="Peripheral subunit-binding domain of 2-oxo acid dehydrogenase complex"/>
    <property type="match status" value="1"/>
</dbReference>
<dbReference type="Gene3D" id="2.40.50.100">
    <property type="match status" value="1"/>
</dbReference>
<sequence>MNNIIVPAMGESITEGSIYKWHVKEGEAVKLGDILLELETDKVNLEISSEEDGVIEKILRQNGDTVQIGEVIGRVQSGGEAGIAAEVSTLGETVVDDKKQQQGIQEKKPASTKASEQEAVAEGASFLAASPSARKLARERGIELETVQERDTKGRIYQDNVRNHAETTPRNQSNQPVAGQEGSSGVSLPVPSTPVQSLSAKDIGTVSAKPTVREKMSRRRATIAKRLVEAQRTAAMLTTFNEVDMTAILDIRKRRKQAFQDKHDVTLGFMSFFTKAVVGALKAFPLLNAEIDGEDILIKKYYDIGIAVSAKEGLVVPVVRDADRLGFAEIERQIGELAGKARNNSLNISELQGGTFTITNGGIFGSLLSTPILNTPQVGILGMHKIQLRPIAIDQERMENRPMMYIALSYDHRIVDGSEAVRFLVAVKDLLEDPESLLLEG</sequence>
<gene>
    <name evidence="16" type="ORF">PNBC_00805</name>
</gene>
<dbReference type="Pfam" id="PF02817">
    <property type="entry name" value="E3_binding"/>
    <property type="match status" value="1"/>
</dbReference>
<dbReference type="FunFam" id="3.30.559.10:FF:000007">
    <property type="entry name" value="Dihydrolipoamide acetyltransferase component of pyruvate dehydrogenase complex"/>
    <property type="match status" value="1"/>
</dbReference>
<dbReference type="GO" id="GO:0004149">
    <property type="term" value="F:dihydrolipoyllysine-residue succinyltransferase activity"/>
    <property type="evidence" value="ECO:0007669"/>
    <property type="project" value="UniProtKB-UniRule"/>
</dbReference>
<feature type="compositionally biased region" description="Basic and acidic residues" evidence="13">
    <location>
        <begin position="95"/>
        <end position="109"/>
    </location>
</feature>
<comment type="function">
    <text evidence="1 12">E2 component of the 2-oxoglutarate dehydrogenase (OGDH) complex which catalyzes the second step in the conversion of 2-oxoglutarate to succinyl-CoA and CO(2).</text>
</comment>
<evidence type="ECO:0000256" key="10">
    <source>
        <dbReference type="ARBA" id="ARBA00023315"/>
    </source>
</evidence>
<feature type="domain" description="Lipoyl-binding" evidence="14">
    <location>
        <begin position="1"/>
        <end position="76"/>
    </location>
</feature>